<feature type="domain" description="LRRNT" evidence="13">
    <location>
        <begin position="65"/>
        <end position="97"/>
    </location>
</feature>
<dbReference type="InterPro" id="IPR003591">
    <property type="entry name" value="Leu-rich_rpt_typical-subtyp"/>
</dbReference>
<dbReference type="PANTHER" id="PTHR45712">
    <property type="entry name" value="AGAP008170-PA"/>
    <property type="match status" value="1"/>
</dbReference>
<evidence type="ECO:0000256" key="5">
    <source>
        <dbReference type="ARBA" id="ARBA00022614"/>
    </source>
</evidence>
<feature type="disulfide bond" evidence="11">
    <location>
        <begin position="66"/>
        <end position="72"/>
    </location>
</feature>
<accession>A0A8C3KLZ0</accession>
<reference evidence="14" key="1">
    <citation type="submission" date="2025-08" db="UniProtKB">
        <authorList>
            <consortium name="Ensembl"/>
        </authorList>
    </citation>
    <scope>IDENTIFICATION</scope>
</reference>
<dbReference type="Gene3D" id="3.80.10.10">
    <property type="entry name" value="Ribonuclease Inhibitor"/>
    <property type="match status" value="1"/>
</dbReference>
<dbReference type="PANTHER" id="PTHR45712:SF2">
    <property type="entry name" value="ASPORIN"/>
    <property type="match status" value="1"/>
</dbReference>
<dbReference type="SUPFAM" id="SSF52058">
    <property type="entry name" value="L domain-like"/>
    <property type="match status" value="1"/>
</dbReference>
<keyword evidence="5" id="KW-0433">Leucine-rich repeat</keyword>
<dbReference type="FunFam" id="3.80.10.10:FF:000082">
    <property type="entry name" value="Leucine-rich repeat-containing 24"/>
    <property type="match status" value="1"/>
</dbReference>
<dbReference type="Ensembl" id="ENSCPGT00000028085.1">
    <property type="protein sequence ID" value="ENSCPGP00000025691.1"/>
    <property type="gene ID" value="ENSCPGG00000017729.1"/>
</dbReference>
<evidence type="ECO:0000256" key="12">
    <source>
        <dbReference type="SAM" id="SignalP"/>
    </source>
</evidence>
<evidence type="ECO:0000256" key="11">
    <source>
        <dbReference type="PIRSR" id="PIRSR002490-1"/>
    </source>
</evidence>
<reference evidence="14" key="2">
    <citation type="submission" date="2025-09" db="UniProtKB">
        <authorList>
            <consortium name="Ensembl"/>
        </authorList>
    </citation>
    <scope>IDENTIFICATION</scope>
</reference>
<organism evidence="14 15">
    <name type="scientific">Calidris pygmaea</name>
    <name type="common">Spoon-billed sandpiper</name>
    <dbReference type="NCBI Taxonomy" id="425635"/>
    <lineage>
        <taxon>Eukaryota</taxon>
        <taxon>Metazoa</taxon>
        <taxon>Chordata</taxon>
        <taxon>Craniata</taxon>
        <taxon>Vertebrata</taxon>
        <taxon>Euteleostomi</taxon>
        <taxon>Archelosauria</taxon>
        <taxon>Archosauria</taxon>
        <taxon>Dinosauria</taxon>
        <taxon>Saurischia</taxon>
        <taxon>Theropoda</taxon>
        <taxon>Coelurosauria</taxon>
        <taxon>Aves</taxon>
        <taxon>Neognathae</taxon>
        <taxon>Neoaves</taxon>
        <taxon>Charadriiformes</taxon>
        <taxon>Scolopacidae</taxon>
        <taxon>Calidris</taxon>
    </lineage>
</organism>
<dbReference type="AlphaFoldDB" id="A0A8C3KLZ0"/>
<dbReference type="InterPro" id="IPR016352">
    <property type="entry name" value="SLRP_I_decor/aspor/byglycan"/>
</dbReference>
<keyword evidence="15" id="KW-1185">Reference proteome</keyword>
<dbReference type="InterPro" id="IPR001611">
    <property type="entry name" value="Leu-rich_rpt"/>
</dbReference>
<dbReference type="InterPro" id="IPR000372">
    <property type="entry name" value="LRRNT"/>
</dbReference>
<keyword evidence="4 10" id="KW-0272">Extracellular matrix</keyword>
<dbReference type="GO" id="GO:0005615">
    <property type="term" value="C:extracellular space"/>
    <property type="evidence" value="ECO:0007669"/>
    <property type="project" value="TreeGrafter"/>
</dbReference>
<keyword evidence="3" id="KW-0964">Secreted</keyword>
<dbReference type="SMART" id="SM00369">
    <property type="entry name" value="LRR_TYP"/>
    <property type="match status" value="5"/>
</dbReference>
<protein>
    <recommendedName>
        <fullName evidence="13">LRRNT domain-containing protein</fullName>
    </recommendedName>
</protein>
<keyword evidence="9" id="KW-0325">Glycoprotein</keyword>
<evidence type="ECO:0000256" key="10">
    <source>
        <dbReference type="PIRNR" id="PIRNR002490"/>
    </source>
</evidence>
<feature type="disulfide bond" evidence="11">
    <location>
        <begin position="310"/>
        <end position="343"/>
    </location>
</feature>
<dbReference type="Pfam" id="PF00560">
    <property type="entry name" value="LRR_1"/>
    <property type="match status" value="1"/>
</dbReference>
<evidence type="ECO:0000259" key="13">
    <source>
        <dbReference type="SMART" id="SM00013"/>
    </source>
</evidence>
<comment type="similarity">
    <text evidence="2 10">Belongs to the small leucine-rich proteoglycan (SLRP) family. SLRP class I subfamily.</text>
</comment>
<keyword evidence="8 11" id="KW-1015">Disulfide bond</keyword>
<evidence type="ECO:0000256" key="9">
    <source>
        <dbReference type="ARBA" id="ARBA00023180"/>
    </source>
</evidence>
<evidence type="ECO:0000313" key="15">
    <source>
        <dbReference type="Proteomes" id="UP000694419"/>
    </source>
</evidence>
<dbReference type="InterPro" id="IPR050333">
    <property type="entry name" value="SLRP"/>
</dbReference>
<evidence type="ECO:0000256" key="6">
    <source>
        <dbReference type="ARBA" id="ARBA00022729"/>
    </source>
</evidence>
<feature type="signal peptide" evidence="12">
    <location>
        <begin position="1"/>
        <end position="15"/>
    </location>
</feature>
<evidence type="ECO:0000256" key="7">
    <source>
        <dbReference type="ARBA" id="ARBA00022737"/>
    </source>
</evidence>
<feature type="chain" id="PRO_5034843474" description="LRRNT domain-containing protein" evidence="12">
    <location>
        <begin position="16"/>
        <end position="357"/>
    </location>
</feature>
<evidence type="ECO:0000256" key="8">
    <source>
        <dbReference type="ARBA" id="ARBA00023157"/>
    </source>
</evidence>
<dbReference type="Pfam" id="PF01462">
    <property type="entry name" value="LRRNT"/>
    <property type="match status" value="1"/>
</dbReference>
<name>A0A8C3KLZ0_9CHAR</name>
<dbReference type="Pfam" id="PF13855">
    <property type="entry name" value="LRR_8"/>
    <property type="match status" value="2"/>
</dbReference>
<dbReference type="PROSITE" id="PS51450">
    <property type="entry name" value="LRR"/>
    <property type="match status" value="4"/>
</dbReference>
<sequence length="357" mass="40787">MKEYTLLLFLALCSAKPLIGPSYFTLKNMMLQDMEEDDDDDDDDNSLFPTTEPIIPLIPFDLFPICPFGCQCYVRVVHCSDLGLTSIPRNIPPDTRMIDLQNNKIREVKENDLQGLTSLYALALNNNKISKIHPKAFQPTKKLRRLYLSHNQLTEIPTNLPKSLAELRIHANKVNKIHKDVFKGMKSLHVLAFQPTKKLRRLYLSHNQLTEIPTNLPKSLAELRIHANKVNKIHKDVFKGMKSLHVLGLGNNKIKDVENGSFANIPSIREIHLEKNKLKKVPPGLPELKYLQVVFLHSNHIAKLGVNDFCPTGRRKKKALYSGISLFNNPVKYWEVQPSTFRCILARNSVQLGNFLK</sequence>
<dbReference type="SMART" id="SM00013">
    <property type="entry name" value="LRRNT"/>
    <property type="match status" value="1"/>
</dbReference>
<keyword evidence="6 12" id="KW-0732">Signal</keyword>
<evidence type="ECO:0000313" key="14">
    <source>
        <dbReference type="Ensembl" id="ENSCPGP00000025691.1"/>
    </source>
</evidence>
<evidence type="ECO:0000256" key="3">
    <source>
        <dbReference type="ARBA" id="ARBA00022525"/>
    </source>
</evidence>
<comment type="subcellular location">
    <subcellularLocation>
        <location evidence="1 10">Secreted</location>
        <location evidence="1 10">Extracellular space</location>
        <location evidence="1 10">Extracellular matrix</location>
    </subcellularLocation>
</comment>
<evidence type="ECO:0000256" key="4">
    <source>
        <dbReference type="ARBA" id="ARBA00022530"/>
    </source>
</evidence>
<dbReference type="PIRSF" id="PIRSF002490">
    <property type="entry name" value="SLRP_I"/>
    <property type="match status" value="1"/>
</dbReference>
<dbReference type="Proteomes" id="UP000694419">
    <property type="component" value="Unplaced"/>
</dbReference>
<feature type="disulfide bond" evidence="11">
    <location>
        <begin position="70"/>
        <end position="79"/>
    </location>
</feature>
<dbReference type="InterPro" id="IPR032675">
    <property type="entry name" value="LRR_dom_sf"/>
</dbReference>
<proteinExistence type="inferred from homology"/>
<evidence type="ECO:0000256" key="2">
    <source>
        <dbReference type="ARBA" id="ARBA00009811"/>
    </source>
</evidence>
<keyword evidence="7" id="KW-0677">Repeat</keyword>
<evidence type="ECO:0000256" key="1">
    <source>
        <dbReference type="ARBA" id="ARBA00004498"/>
    </source>
</evidence>